<keyword evidence="8 10" id="KW-0464">Manganese</keyword>
<evidence type="ECO:0000256" key="6">
    <source>
        <dbReference type="ARBA" id="ARBA00023118"/>
    </source>
</evidence>
<dbReference type="HAMAP" id="MF_01470">
    <property type="entry name" value="Cas1"/>
    <property type="match status" value="1"/>
</dbReference>
<evidence type="ECO:0000256" key="1">
    <source>
        <dbReference type="ARBA" id="ARBA00022722"/>
    </source>
</evidence>
<dbReference type="NCBIfam" id="TIGR00287">
    <property type="entry name" value="cas1"/>
    <property type="match status" value="1"/>
</dbReference>
<keyword evidence="12" id="KW-1185">Reference proteome</keyword>
<dbReference type="InterPro" id="IPR042206">
    <property type="entry name" value="CRISPR-assoc_Cas1_C"/>
</dbReference>
<evidence type="ECO:0000313" key="12">
    <source>
        <dbReference type="Proteomes" id="UP000194577"/>
    </source>
</evidence>
<keyword evidence="3 10" id="KW-0255">Endonuclease</keyword>
<dbReference type="Proteomes" id="UP000194577">
    <property type="component" value="Unassembled WGS sequence"/>
</dbReference>
<feature type="binding site" evidence="10">
    <location>
        <position position="590"/>
    </location>
    <ligand>
        <name>Mn(2+)</name>
        <dbReference type="ChEBI" id="CHEBI:29035"/>
    </ligand>
</feature>
<organism evidence="11 12">
    <name type="scientific">Actinomyces ruminis</name>
    <dbReference type="NCBI Taxonomy" id="1937003"/>
    <lineage>
        <taxon>Bacteria</taxon>
        <taxon>Bacillati</taxon>
        <taxon>Actinomycetota</taxon>
        <taxon>Actinomycetes</taxon>
        <taxon>Actinomycetales</taxon>
        <taxon>Actinomycetaceae</taxon>
        <taxon>Actinomyces</taxon>
    </lineage>
</organism>
<keyword evidence="2 10" id="KW-0479">Metal-binding</keyword>
<evidence type="ECO:0000256" key="3">
    <source>
        <dbReference type="ARBA" id="ARBA00022759"/>
    </source>
</evidence>
<dbReference type="CDD" id="cd09634">
    <property type="entry name" value="Cas1_I-II-III"/>
    <property type="match status" value="1"/>
</dbReference>
<evidence type="ECO:0000256" key="4">
    <source>
        <dbReference type="ARBA" id="ARBA00022801"/>
    </source>
</evidence>
<dbReference type="InterPro" id="IPR042211">
    <property type="entry name" value="CRISPR-assoc_Cas1_N"/>
</dbReference>
<dbReference type="Pfam" id="PF01867">
    <property type="entry name" value="Cas_Cas1"/>
    <property type="match status" value="1"/>
</dbReference>
<accession>A0ABX4MBK9</accession>
<evidence type="ECO:0000256" key="2">
    <source>
        <dbReference type="ARBA" id="ARBA00022723"/>
    </source>
</evidence>
<dbReference type="PANTHER" id="PTHR34353">
    <property type="entry name" value="CRISPR-ASSOCIATED ENDONUCLEASE CAS1 1"/>
    <property type="match status" value="1"/>
</dbReference>
<dbReference type="EMBL" id="MTPX02000039">
    <property type="protein sequence ID" value="PHP52859.1"/>
    <property type="molecule type" value="Genomic_DNA"/>
</dbReference>
<comment type="subunit">
    <text evidence="9 10">Homodimer, forms a heterotetramer with a Cas2 homodimer.</text>
</comment>
<name>A0ABX4MBK9_9ACTO</name>
<dbReference type="Gene3D" id="1.20.120.920">
    <property type="entry name" value="CRISPR-associated endonuclease Cas1, C-terminal domain"/>
    <property type="match status" value="1"/>
</dbReference>
<dbReference type="InterPro" id="IPR050646">
    <property type="entry name" value="Cas1"/>
</dbReference>
<keyword evidence="1 10" id="KW-0540">Nuclease</keyword>
<keyword evidence="4 10" id="KW-0378">Hydrolase</keyword>
<evidence type="ECO:0000256" key="5">
    <source>
        <dbReference type="ARBA" id="ARBA00022842"/>
    </source>
</evidence>
<proteinExistence type="inferred from homology"/>
<dbReference type="Gene3D" id="3.100.10.20">
    <property type="entry name" value="CRISPR-associated endonuclease Cas1, N-terminal domain"/>
    <property type="match status" value="1"/>
</dbReference>
<comment type="caution">
    <text evidence="11">The sequence shown here is derived from an EMBL/GenBank/DDBJ whole genome shotgun (WGS) entry which is preliminary data.</text>
</comment>
<protein>
    <recommendedName>
        <fullName evidence="10">CRISPR-associated endonuclease Cas1</fullName>
        <ecNumber evidence="10">3.1.-.-</ecNumber>
    </recommendedName>
</protein>
<comment type="function">
    <text evidence="10">CRISPR (clustered regularly interspaced short palindromic repeat), is an adaptive immune system that provides protection against mobile genetic elements (viruses, transposable elements and conjugative plasmids). CRISPR clusters contain spacers, sequences complementary to antecedent mobile elements, and target invading nucleic acids. CRISPR clusters are transcribed and processed into CRISPR RNA (crRNA). Acts as a dsDNA endonuclease. Involved in the integration of spacer DNA into the CRISPR cassette.</text>
</comment>
<dbReference type="PANTHER" id="PTHR34353:SF2">
    <property type="entry name" value="CRISPR-ASSOCIATED ENDONUCLEASE CAS1 1"/>
    <property type="match status" value="1"/>
</dbReference>
<comment type="cofactor">
    <cofactor evidence="10">
        <name>Mg(2+)</name>
        <dbReference type="ChEBI" id="CHEBI:18420"/>
    </cofactor>
    <cofactor evidence="10">
        <name>Mn(2+)</name>
        <dbReference type="ChEBI" id="CHEBI:29035"/>
    </cofactor>
</comment>
<dbReference type="GO" id="GO:0004519">
    <property type="term" value="F:endonuclease activity"/>
    <property type="evidence" value="ECO:0007669"/>
    <property type="project" value="UniProtKB-KW"/>
</dbReference>
<dbReference type="EC" id="3.1.-.-" evidence="10"/>
<feature type="binding site" evidence="10">
    <location>
        <position position="575"/>
    </location>
    <ligand>
        <name>Mn(2+)</name>
        <dbReference type="ChEBI" id="CHEBI:29035"/>
    </ligand>
</feature>
<dbReference type="InterPro" id="IPR002729">
    <property type="entry name" value="CRISPR-assoc_Cas1"/>
</dbReference>
<evidence type="ECO:0000256" key="7">
    <source>
        <dbReference type="ARBA" id="ARBA00023125"/>
    </source>
</evidence>
<gene>
    <name evidence="10 11" type="primary">cas1</name>
    <name evidence="11" type="ORF">BW737_006170</name>
</gene>
<feature type="binding site" evidence="10">
    <location>
        <position position="510"/>
    </location>
    <ligand>
        <name>Mn(2+)</name>
        <dbReference type="ChEBI" id="CHEBI:29035"/>
    </ligand>
</feature>
<reference evidence="11 12" key="1">
    <citation type="submission" date="2017-10" db="EMBL/GenBank/DDBJ databases">
        <title>Draft genome sequence of cellulolytic Actinomyces sp CtC72 isolated from cattle rumen fluid.</title>
        <authorList>
            <person name="Joshi A.J."/>
            <person name="Vasudevan G."/>
            <person name="Lanjekar V.B."/>
            <person name="Hivarkar S."/>
            <person name="Engineer A."/>
            <person name="Pore S.D."/>
            <person name="Dhakephalkar P.K."/>
            <person name="Dagar S."/>
        </authorList>
    </citation>
    <scope>NUCLEOTIDE SEQUENCE [LARGE SCALE GENOMIC DNA]</scope>
    <source>
        <strain evidence="12">CtC72</strain>
    </source>
</reference>
<evidence type="ECO:0000256" key="9">
    <source>
        <dbReference type="ARBA" id="ARBA00038592"/>
    </source>
</evidence>
<keyword evidence="6 10" id="KW-0051">Antiviral defense</keyword>
<keyword evidence="5 10" id="KW-0460">Magnesium</keyword>
<evidence type="ECO:0000313" key="11">
    <source>
        <dbReference type="EMBL" id="PHP52859.1"/>
    </source>
</evidence>
<evidence type="ECO:0000256" key="10">
    <source>
        <dbReference type="HAMAP-Rule" id="MF_01470"/>
    </source>
</evidence>
<comment type="similarity">
    <text evidence="10">Belongs to the CRISPR-associated endonuclease Cas1 family.</text>
</comment>
<evidence type="ECO:0000256" key="8">
    <source>
        <dbReference type="ARBA" id="ARBA00023211"/>
    </source>
</evidence>
<sequence>MLLIMQVPGLDLLFPQFCLRGRELGAILDRGSKSEERFRMTLRSGRYKRPRARSVAFDNVDTYADVDVFESIVSIESLRSAWKAVARDKPTTLRAQDTEMTGFTDEFLHALRDDLISGRYRPMCYAGRESGSSGAASLTEVGLRDRVVERAVVTAVAHRADAVQTSCSFANRPGLGVEDAVEQVVAMRDAGAVHVMLARIKVPAPGELVDAALTVLSESVNSPRTHAVIRELARAGALQAAADGTDSPSSPCLAHLLINLALTPIDREMCDAGFGYVRYAGDVVVCTEGESDQRDALALLNRSLTDQGLQLEQDAITMITFDEGFCYLGTDFTVRLPEDGSLRQSHDSVADQVVYVGRNGSRVHVSEGRLIVDSVDGIPQMSIPQRAVSRLVLTGHVSLSAGARSWALANGVEVIFLSWRGSYLGQLAGSSSSTSAQRLIAQAAHAQDEQLRLPLARAIVRAKIRNQIHVLGRTGRRARDDEVAFVCRRLRSTIRELDHALTTDELMGLEGVASNEYFACLSSLVPDDVSFPGRSRRPPRDLANAALSYGYAILQGEAVGALLAAGLEPALGVLHASTDKRPSLALDLMEEFRPLLVDRTVVALLRTRRLRPAHAAVHNDGVWLSREGKKILVNGYEETLQRHVKGALPGFAGTWRRHIHHEAQLLARAIMEPDYEWVASHGGSGHHRL</sequence>
<keyword evidence="7 10" id="KW-0238">DNA-binding</keyword>